<proteinExistence type="predicted"/>
<gene>
    <name evidence="1" type="ORF">P7K49_002369</name>
</gene>
<accession>A0ABQ9WJV3</accession>
<comment type="caution">
    <text evidence="1">The sequence shown here is derived from an EMBL/GenBank/DDBJ whole genome shotgun (WGS) entry which is preliminary data.</text>
</comment>
<reference evidence="1 2" key="1">
    <citation type="submission" date="2023-05" db="EMBL/GenBank/DDBJ databases">
        <title>B98-5 Cell Line De Novo Hybrid Assembly: An Optical Mapping Approach.</title>
        <authorList>
            <person name="Kananen K."/>
            <person name="Auerbach J.A."/>
            <person name="Kautto E."/>
            <person name="Blachly J.S."/>
        </authorList>
    </citation>
    <scope>NUCLEOTIDE SEQUENCE [LARGE SCALE GENOMIC DNA]</scope>
    <source>
        <strain evidence="1">B95-8</strain>
        <tissue evidence="1">Cell line</tissue>
    </source>
</reference>
<name>A0ABQ9WJV3_SAGOE</name>
<organism evidence="1 2">
    <name type="scientific">Saguinus oedipus</name>
    <name type="common">Cotton-top tamarin</name>
    <name type="synonym">Oedipomidas oedipus</name>
    <dbReference type="NCBI Taxonomy" id="9490"/>
    <lineage>
        <taxon>Eukaryota</taxon>
        <taxon>Metazoa</taxon>
        <taxon>Chordata</taxon>
        <taxon>Craniata</taxon>
        <taxon>Vertebrata</taxon>
        <taxon>Euteleostomi</taxon>
        <taxon>Mammalia</taxon>
        <taxon>Eutheria</taxon>
        <taxon>Euarchontoglires</taxon>
        <taxon>Primates</taxon>
        <taxon>Haplorrhini</taxon>
        <taxon>Platyrrhini</taxon>
        <taxon>Cebidae</taxon>
        <taxon>Callitrichinae</taxon>
        <taxon>Saguinus</taxon>
    </lineage>
</organism>
<keyword evidence="2" id="KW-1185">Reference proteome</keyword>
<feature type="non-terminal residue" evidence="1">
    <location>
        <position position="1"/>
    </location>
</feature>
<sequence length="50" mass="5765">QLPTSIFCKLCARLANPKSHYGAESQEQKLPTQQKIQECISQEALRKRYT</sequence>
<evidence type="ECO:0000313" key="2">
    <source>
        <dbReference type="Proteomes" id="UP001266305"/>
    </source>
</evidence>
<evidence type="ECO:0000313" key="1">
    <source>
        <dbReference type="EMBL" id="KAK2120983.1"/>
    </source>
</evidence>
<protein>
    <submittedName>
        <fullName evidence="1">Uncharacterized protein</fullName>
    </submittedName>
</protein>
<dbReference type="Proteomes" id="UP001266305">
    <property type="component" value="Unassembled WGS sequence"/>
</dbReference>
<dbReference type="EMBL" id="JASSZA010000001">
    <property type="protein sequence ID" value="KAK2120983.1"/>
    <property type="molecule type" value="Genomic_DNA"/>
</dbReference>